<keyword evidence="2" id="KW-1185">Reference proteome</keyword>
<name>A0AAV6S109_SOLSE</name>
<dbReference type="EMBL" id="JAGKHQ010000007">
    <property type="protein sequence ID" value="KAG7511451.1"/>
    <property type="molecule type" value="Genomic_DNA"/>
</dbReference>
<reference evidence="1 2" key="1">
    <citation type="journal article" date="2021" name="Sci. Rep.">
        <title>Chromosome anchoring in Senegalese sole (Solea senegalensis) reveals sex-associated markers and genome rearrangements in flatfish.</title>
        <authorList>
            <person name="Guerrero-Cozar I."/>
            <person name="Gomez-Garrido J."/>
            <person name="Berbel C."/>
            <person name="Martinez-Blanch J.F."/>
            <person name="Alioto T."/>
            <person name="Claros M.G."/>
            <person name="Gagnaire P.A."/>
            <person name="Manchado M."/>
        </authorList>
    </citation>
    <scope>NUCLEOTIDE SEQUENCE [LARGE SCALE GENOMIC DNA]</scope>
    <source>
        <strain evidence="1">Sse05_10M</strain>
    </source>
</reference>
<protein>
    <submittedName>
        <fullName evidence="1">Uncharacterized protein</fullName>
    </submittedName>
</protein>
<evidence type="ECO:0000313" key="2">
    <source>
        <dbReference type="Proteomes" id="UP000693946"/>
    </source>
</evidence>
<accession>A0AAV6S109</accession>
<gene>
    <name evidence="1" type="ORF">JOB18_000541</name>
</gene>
<sequence>MASEPCHPHWIMCRSNSCRLSFARLYTCMCVWMDDCIPAEKIATPNQQQFQLNPSPEKTHNIQPSPARLDLTVPTDSMKLKIVGGGWASQMDGGRSHWVN</sequence>
<comment type="caution">
    <text evidence="1">The sequence shown here is derived from an EMBL/GenBank/DDBJ whole genome shotgun (WGS) entry which is preliminary data.</text>
</comment>
<dbReference type="Proteomes" id="UP000693946">
    <property type="component" value="Linkage Group LG15"/>
</dbReference>
<dbReference type="AlphaFoldDB" id="A0AAV6S109"/>
<evidence type="ECO:0000313" key="1">
    <source>
        <dbReference type="EMBL" id="KAG7511451.1"/>
    </source>
</evidence>
<organism evidence="1 2">
    <name type="scientific">Solea senegalensis</name>
    <name type="common">Senegalese sole</name>
    <dbReference type="NCBI Taxonomy" id="28829"/>
    <lineage>
        <taxon>Eukaryota</taxon>
        <taxon>Metazoa</taxon>
        <taxon>Chordata</taxon>
        <taxon>Craniata</taxon>
        <taxon>Vertebrata</taxon>
        <taxon>Euteleostomi</taxon>
        <taxon>Actinopterygii</taxon>
        <taxon>Neopterygii</taxon>
        <taxon>Teleostei</taxon>
        <taxon>Neoteleostei</taxon>
        <taxon>Acanthomorphata</taxon>
        <taxon>Carangaria</taxon>
        <taxon>Pleuronectiformes</taxon>
        <taxon>Pleuronectoidei</taxon>
        <taxon>Soleidae</taxon>
        <taxon>Solea</taxon>
    </lineage>
</organism>
<proteinExistence type="predicted"/>